<feature type="compositionally biased region" description="Basic residues" evidence="1">
    <location>
        <begin position="13"/>
        <end position="29"/>
    </location>
</feature>
<feature type="compositionally biased region" description="Polar residues" evidence="1">
    <location>
        <begin position="492"/>
        <end position="505"/>
    </location>
</feature>
<gene>
    <name evidence="2" type="primary">haus8_0</name>
    <name evidence="2" type="ORF">N1851_009689</name>
</gene>
<protein>
    <submittedName>
        <fullName evidence="2">HAUS augmin-like complex subunit 8</fullName>
    </submittedName>
</protein>
<organism evidence="2 3">
    <name type="scientific">Merluccius polli</name>
    <name type="common">Benguela hake</name>
    <name type="synonym">Merluccius cadenati</name>
    <dbReference type="NCBI Taxonomy" id="89951"/>
    <lineage>
        <taxon>Eukaryota</taxon>
        <taxon>Metazoa</taxon>
        <taxon>Chordata</taxon>
        <taxon>Craniata</taxon>
        <taxon>Vertebrata</taxon>
        <taxon>Euteleostomi</taxon>
        <taxon>Actinopterygii</taxon>
        <taxon>Neopterygii</taxon>
        <taxon>Teleostei</taxon>
        <taxon>Neoteleostei</taxon>
        <taxon>Acanthomorphata</taxon>
        <taxon>Zeiogadaria</taxon>
        <taxon>Gadariae</taxon>
        <taxon>Gadiformes</taxon>
        <taxon>Gadoidei</taxon>
        <taxon>Merlucciidae</taxon>
        <taxon>Merluccius</taxon>
    </lineage>
</organism>
<name>A0AA47P7Q8_MERPO</name>
<feature type="region of interest" description="Disordered" evidence="1">
    <location>
        <begin position="13"/>
        <end position="43"/>
    </location>
</feature>
<dbReference type="AlphaFoldDB" id="A0AA47P7Q8"/>
<evidence type="ECO:0000313" key="3">
    <source>
        <dbReference type="Proteomes" id="UP001174136"/>
    </source>
</evidence>
<evidence type="ECO:0000313" key="2">
    <source>
        <dbReference type="EMBL" id="KAK0149572.1"/>
    </source>
</evidence>
<feature type="compositionally biased region" description="Pro residues" evidence="1">
    <location>
        <begin position="313"/>
        <end position="323"/>
    </location>
</feature>
<reference evidence="2" key="1">
    <citation type="journal article" date="2023" name="Front. Mar. Sci.">
        <title>A new Merluccius polli reference genome to investigate the effects of global change in West African waters.</title>
        <authorList>
            <person name="Mateo J.L."/>
            <person name="Blanco-Fernandez C."/>
            <person name="Garcia-Vazquez E."/>
            <person name="Machado-Schiaffino G."/>
        </authorList>
    </citation>
    <scope>NUCLEOTIDE SEQUENCE</scope>
    <source>
        <strain evidence="2">C29</strain>
        <tissue evidence="2">Fin</tissue>
    </source>
</reference>
<feature type="region of interest" description="Disordered" evidence="1">
    <location>
        <begin position="492"/>
        <end position="523"/>
    </location>
</feature>
<feature type="compositionally biased region" description="Low complexity" evidence="1">
    <location>
        <begin position="324"/>
        <end position="335"/>
    </location>
</feature>
<keyword evidence="3" id="KW-1185">Reference proteome</keyword>
<sequence length="800" mass="87861">MGRRRRWRWRRRWRRKKRRRRRRRRRVRIPRGQVGGGDVPAVPTQHVRGVVHHALGLEARRLIVAHAGHGGAGHPAQIPEPQVLAVELPASSSSSSSPSLDHRRLLVDDVVDAEHARLPLRRRRRRRHPGGGGGRRGLVVMVMMVMLQHRRVRGGGQLMGAVTGTDARVQGVGVRGSPHRGGREGAGALHVTRVRAHVGALEPLPPAQKAAVVEHVLGRRVQGPVVALARTARLSRDLDEAVVEGEVVADGVLPLLGVLAIEREALHDELVDAAQGGLPRCTGLFLRRLPAVDDRWSSAVVVVVVMVVVVPPSPPRAQPPPPSSSSSSALGLPPRGSDLIRTLSLDRACSIREEDEEDGGSGESRLTFGDKTTGLQDASTGECCVSAVMLHMPEYHTATPATVQTTLSPASHSQPVANSFRQAWEQGCIQAGSAPRAARGSGWWLVAEAGCRWSVFTPCPTPSLALLSPLWSKPSSDSGTIVKSRYMQSVDKSTLSKSNSMTNESVAMPPRPSSPKPSFAKPKVAPLPRRAVAPMATPNSSMSTLLEPSLLGSILQSTFSGGPCIPPHFDVSIIKDESVIQNAAVHERTYPEMNKTIIEMQTFLLAYLTAKMEHNTAKLKAQAEARLLEVMEGEERLHNEVQEKKRKYLLMERNKQMNEILDLQIAALTPMAEVSKRFTEDYQTFATAIDTTRHELPLKNCYIEGDRRDFLDKAESCLKKSEKVLVECTHTDQQDSSSAVECLRDMRTASKDIAQQMFGTFSELLELSSQVSRYTIHTQQAFEEDQLGTARTRELYRPKP</sequence>
<feature type="region of interest" description="Disordered" evidence="1">
    <location>
        <begin position="352"/>
        <end position="376"/>
    </location>
</feature>
<evidence type="ECO:0000256" key="1">
    <source>
        <dbReference type="SAM" id="MobiDB-lite"/>
    </source>
</evidence>
<proteinExistence type="predicted"/>
<dbReference type="EMBL" id="JAOPHQ010001735">
    <property type="protein sequence ID" value="KAK0149572.1"/>
    <property type="molecule type" value="Genomic_DNA"/>
</dbReference>
<comment type="caution">
    <text evidence="2">The sequence shown here is derived from an EMBL/GenBank/DDBJ whole genome shotgun (WGS) entry which is preliminary data.</text>
</comment>
<feature type="region of interest" description="Disordered" evidence="1">
    <location>
        <begin position="313"/>
        <end position="335"/>
    </location>
</feature>
<accession>A0AA47P7Q8</accession>
<dbReference type="Proteomes" id="UP001174136">
    <property type="component" value="Unassembled WGS sequence"/>
</dbReference>